<dbReference type="Proteomes" id="UP001215712">
    <property type="component" value="Unassembled WGS sequence"/>
</dbReference>
<organism evidence="2 3">
    <name type="scientific">Penicillium malachiteum</name>
    <dbReference type="NCBI Taxonomy" id="1324776"/>
    <lineage>
        <taxon>Eukaryota</taxon>
        <taxon>Fungi</taxon>
        <taxon>Dikarya</taxon>
        <taxon>Ascomycota</taxon>
        <taxon>Pezizomycotina</taxon>
        <taxon>Eurotiomycetes</taxon>
        <taxon>Eurotiomycetidae</taxon>
        <taxon>Eurotiales</taxon>
        <taxon>Aspergillaceae</taxon>
        <taxon>Penicillium</taxon>
    </lineage>
</organism>
<evidence type="ECO:0000313" key="3">
    <source>
        <dbReference type="Proteomes" id="UP001215712"/>
    </source>
</evidence>
<protein>
    <submittedName>
        <fullName evidence="2">Uncharacterized protein</fullName>
    </submittedName>
</protein>
<keyword evidence="3" id="KW-1185">Reference proteome</keyword>
<name>A0AAD6HC04_9EURO</name>
<comment type="caution">
    <text evidence="2">The sequence shown here is derived from an EMBL/GenBank/DDBJ whole genome shotgun (WGS) entry which is preliminary data.</text>
</comment>
<reference evidence="2" key="2">
    <citation type="submission" date="2023-01" db="EMBL/GenBank/DDBJ databases">
        <authorList>
            <person name="Petersen C."/>
        </authorList>
    </citation>
    <scope>NUCLEOTIDE SEQUENCE</scope>
    <source>
        <strain evidence="2">IBT 17514</strain>
    </source>
</reference>
<reference evidence="2" key="1">
    <citation type="journal article" date="2023" name="IMA Fungus">
        <title>Comparative genomic study of the Penicillium genus elucidates a diverse pangenome and 15 lateral gene transfer events.</title>
        <authorList>
            <person name="Petersen C."/>
            <person name="Sorensen T."/>
            <person name="Nielsen M.R."/>
            <person name="Sondergaard T.E."/>
            <person name="Sorensen J.L."/>
            <person name="Fitzpatrick D.A."/>
            <person name="Frisvad J.C."/>
            <person name="Nielsen K.L."/>
        </authorList>
    </citation>
    <scope>NUCLEOTIDE SEQUENCE</scope>
    <source>
        <strain evidence="2">IBT 17514</strain>
    </source>
</reference>
<sequence length="69" mass="7806">MVLVTNNSEDDSSDTEASDSSDGSSSPAQRDHSRLDRLHSYINCLMDLSSVIERTYTCLQEERDTFRFA</sequence>
<evidence type="ECO:0000313" key="2">
    <source>
        <dbReference type="EMBL" id="KAJ5704251.1"/>
    </source>
</evidence>
<dbReference type="EMBL" id="JAQJAN010000020">
    <property type="protein sequence ID" value="KAJ5704251.1"/>
    <property type="molecule type" value="Genomic_DNA"/>
</dbReference>
<evidence type="ECO:0000256" key="1">
    <source>
        <dbReference type="SAM" id="MobiDB-lite"/>
    </source>
</evidence>
<dbReference type="AlphaFoldDB" id="A0AAD6HC04"/>
<accession>A0AAD6HC04</accession>
<feature type="compositionally biased region" description="Acidic residues" evidence="1">
    <location>
        <begin position="8"/>
        <end position="19"/>
    </location>
</feature>
<gene>
    <name evidence="2" type="ORF">N7493_011389</name>
</gene>
<feature type="region of interest" description="Disordered" evidence="1">
    <location>
        <begin position="1"/>
        <end position="34"/>
    </location>
</feature>
<proteinExistence type="predicted"/>